<evidence type="ECO:0000313" key="3">
    <source>
        <dbReference type="Proteomes" id="UP000568877"/>
    </source>
</evidence>
<protein>
    <recommendedName>
        <fullName evidence="1">Transposase IS204/IS1001/IS1096/IS1165 DDE domain-containing protein</fullName>
    </recommendedName>
</protein>
<dbReference type="PANTHER" id="PTHR33498">
    <property type="entry name" value="TRANSPOSASE FOR INSERTION SEQUENCE ELEMENT IS1557"/>
    <property type="match status" value="1"/>
</dbReference>
<gene>
    <name evidence="2" type="ORF">HKBW3S42_00792</name>
</gene>
<dbReference type="InterPro" id="IPR002560">
    <property type="entry name" value="Transposase_DDE"/>
</dbReference>
<dbReference type="InterPro" id="IPR047951">
    <property type="entry name" value="Transpos_ISL3"/>
</dbReference>
<name>A0A6V8PJN6_9ACTN</name>
<dbReference type="AlphaFoldDB" id="A0A6V8PJN6"/>
<dbReference type="EMBL" id="BLSA01000086">
    <property type="protein sequence ID" value="GFP32488.1"/>
    <property type="molecule type" value="Genomic_DNA"/>
</dbReference>
<evidence type="ECO:0000259" key="1">
    <source>
        <dbReference type="Pfam" id="PF01610"/>
    </source>
</evidence>
<accession>A0A6V8PJN6</accession>
<feature type="non-terminal residue" evidence="2">
    <location>
        <position position="1"/>
    </location>
</feature>
<feature type="domain" description="Transposase IS204/IS1001/IS1096/IS1165 DDE" evidence="1">
    <location>
        <begin position="1"/>
        <end position="53"/>
    </location>
</feature>
<proteinExistence type="predicted"/>
<dbReference type="Proteomes" id="UP000568877">
    <property type="component" value="Unassembled WGS sequence"/>
</dbReference>
<reference evidence="2 3" key="1">
    <citation type="journal article" date="2020" name="Front. Microbiol.">
        <title>Single-cell genomics of novel Actinobacteria with the Wood-Ljungdahl pathway discovered in a serpentinizing system.</title>
        <authorList>
            <person name="Merino N."/>
            <person name="Kawai M."/>
            <person name="Boyd E.S."/>
            <person name="Colman D.R."/>
            <person name="McGlynn S.E."/>
            <person name="Nealson K.H."/>
            <person name="Kurokawa K."/>
            <person name="Hongoh Y."/>
        </authorList>
    </citation>
    <scope>NUCLEOTIDE SEQUENCE [LARGE SCALE GENOMIC DNA]</scope>
    <source>
        <strain evidence="2 3">S42</strain>
    </source>
</reference>
<organism evidence="2 3">
    <name type="scientific">Candidatus Hakubella thermalkaliphila</name>
    <dbReference type="NCBI Taxonomy" id="2754717"/>
    <lineage>
        <taxon>Bacteria</taxon>
        <taxon>Bacillati</taxon>
        <taxon>Actinomycetota</taxon>
        <taxon>Actinomycetota incertae sedis</taxon>
        <taxon>Candidatus Hakubellales</taxon>
        <taxon>Candidatus Hakubellaceae</taxon>
        <taxon>Candidatus Hakubella</taxon>
    </lineage>
</organism>
<comment type="caution">
    <text evidence="2">The sequence shown here is derived from an EMBL/GenBank/DDBJ whole genome shotgun (WGS) entry which is preliminary data.</text>
</comment>
<evidence type="ECO:0000313" key="2">
    <source>
        <dbReference type="EMBL" id="GFP32488.1"/>
    </source>
</evidence>
<dbReference type="PANTHER" id="PTHR33498:SF1">
    <property type="entry name" value="TRANSPOSASE FOR INSERTION SEQUENCE ELEMENT IS1557"/>
    <property type="match status" value="1"/>
</dbReference>
<sequence>KVAYLIKRHLHNVLTYFTHPITNAVSEGLNSKIQTIKKMAYGFPNPEHFKTAIFFHCGGLDIYPC</sequence>
<dbReference type="Pfam" id="PF01610">
    <property type="entry name" value="DDE_Tnp_ISL3"/>
    <property type="match status" value="1"/>
</dbReference>